<keyword evidence="2" id="KW-1185">Reference proteome</keyword>
<dbReference type="Pfam" id="PF08860">
    <property type="entry name" value="DUF1827"/>
    <property type="match status" value="1"/>
</dbReference>
<evidence type="ECO:0000313" key="2">
    <source>
        <dbReference type="Proteomes" id="UP000181884"/>
    </source>
</evidence>
<dbReference type="STRING" id="214095.RU97_GL001663"/>
<accession>A0A1L8RH57</accession>
<organism evidence="1 2">
    <name type="scientific">Enterococcus canis</name>
    <dbReference type="NCBI Taxonomy" id="214095"/>
    <lineage>
        <taxon>Bacteria</taxon>
        <taxon>Bacillati</taxon>
        <taxon>Bacillota</taxon>
        <taxon>Bacilli</taxon>
        <taxon>Lactobacillales</taxon>
        <taxon>Enterococcaceae</taxon>
        <taxon>Enterococcus</taxon>
    </lineage>
</organism>
<dbReference type="Gene3D" id="3.40.1720.10">
    <property type="entry name" value="Streptococcus thermophilus LMG 18311 protein like"/>
    <property type="match status" value="1"/>
</dbReference>
<dbReference type="Proteomes" id="UP000181884">
    <property type="component" value="Unassembled WGS sequence"/>
</dbReference>
<dbReference type="InterPro" id="IPR014959">
    <property type="entry name" value="DUF1827"/>
</dbReference>
<name>A0A1L8RH57_9ENTE</name>
<gene>
    <name evidence="1" type="ORF">RU97_GL001663</name>
</gene>
<dbReference type="AlphaFoldDB" id="A0A1L8RH57"/>
<evidence type="ECO:0000313" key="1">
    <source>
        <dbReference type="EMBL" id="OJG19045.1"/>
    </source>
</evidence>
<dbReference type="EMBL" id="JXKH01000003">
    <property type="protein sequence ID" value="OJG19045.1"/>
    <property type="molecule type" value="Genomic_DNA"/>
</dbReference>
<protein>
    <submittedName>
        <fullName evidence="1">Uncharacterized protein</fullName>
    </submittedName>
</protein>
<dbReference type="InterPro" id="IPR038226">
    <property type="entry name" value="LMG18311-like_sf"/>
</dbReference>
<reference evidence="1 2" key="1">
    <citation type="submission" date="2014-12" db="EMBL/GenBank/DDBJ databases">
        <title>Draft genome sequences of 29 type strains of Enterococci.</title>
        <authorList>
            <person name="Zhong Z."/>
            <person name="Sun Z."/>
            <person name="Liu W."/>
            <person name="Zhang W."/>
            <person name="Zhang H."/>
        </authorList>
    </citation>
    <scope>NUCLEOTIDE SEQUENCE [LARGE SCALE GENOMIC DNA]</scope>
    <source>
        <strain evidence="1 2">DSM 17029</strain>
    </source>
</reference>
<sequence length="88" mass="10496">MRIKSYEIYTLDRTTILKVDTFDSIVLVIFNKRTKIRPDEIDFICRELLPEVPKENLLRIDNVLQKMAEEELYFEAKDFVVLQADVDE</sequence>
<proteinExistence type="predicted"/>
<comment type="caution">
    <text evidence="1">The sequence shown here is derived from an EMBL/GenBank/DDBJ whole genome shotgun (WGS) entry which is preliminary data.</text>
</comment>